<protein>
    <submittedName>
        <fullName evidence="1">Uncharacterized protein</fullName>
    </submittedName>
</protein>
<dbReference type="AlphaFoldDB" id="A0A3M7QSY7"/>
<evidence type="ECO:0000313" key="2">
    <source>
        <dbReference type="Proteomes" id="UP000276133"/>
    </source>
</evidence>
<sequence length="123" mass="14298">MPDNINSNKEKAKYFFKLELIINSAHAFTQDNYSKIMRKEAGSKFIIFSKKYIFNTSLTYTAIFVSVHQCCFYHAVVKIKLGLSANCLTIKISKQLYFPYGRDEKRLSLGWLKLKLVTTVINR</sequence>
<organism evidence="1 2">
    <name type="scientific">Brachionus plicatilis</name>
    <name type="common">Marine rotifer</name>
    <name type="synonym">Brachionus muelleri</name>
    <dbReference type="NCBI Taxonomy" id="10195"/>
    <lineage>
        <taxon>Eukaryota</taxon>
        <taxon>Metazoa</taxon>
        <taxon>Spiralia</taxon>
        <taxon>Gnathifera</taxon>
        <taxon>Rotifera</taxon>
        <taxon>Eurotatoria</taxon>
        <taxon>Monogononta</taxon>
        <taxon>Pseudotrocha</taxon>
        <taxon>Ploima</taxon>
        <taxon>Brachionidae</taxon>
        <taxon>Brachionus</taxon>
    </lineage>
</organism>
<dbReference type="Proteomes" id="UP000276133">
    <property type="component" value="Unassembled WGS sequence"/>
</dbReference>
<name>A0A3M7QSY7_BRAPC</name>
<evidence type="ECO:0000313" key="1">
    <source>
        <dbReference type="EMBL" id="RNA14506.1"/>
    </source>
</evidence>
<accession>A0A3M7QSY7</accession>
<comment type="caution">
    <text evidence="1">The sequence shown here is derived from an EMBL/GenBank/DDBJ whole genome shotgun (WGS) entry which is preliminary data.</text>
</comment>
<dbReference type="EMBL" id="REGN01005167">
    <property type="protein sequence ID" value="RNA14506.1"/>
    <property type="molecule type" value="Genomic_DNA"/>
</dbReference>
<proteinExistence type="predicted"/>
<gene>
    <name evidence="1" type="ORF">BpHYR1_013187</name>
</gene>
<keyword evidence="2" id="KW-1185">Reference proteome</keyword>
<reference evidence="1 2" key="1">
    <citation type="journal article" date="2018" name="Sci. Rep.">
        <title>Genomic signatures of local adaptation to the degree of environmental predictability in rotifers.</title>
        <authorList>
            <person name="Franch-Gras L."/>
            <person name="Hahn C."/>
            <person name="Garcia-Roger E.M."/>
            <person name="Carmona M.J."/>
            <person name="Serra M."/>
            <person name="Gomez A."/>
        </authorList>
    </citation>
    <scope>NUCLEOTIDE SEQUENCE [LARGE SCALE GENOMIC DNA]</scope>
    <source>
        <strain evidence="1">HYR1</strain>
    </source>
</reference>